<sequence length="199" mass="21807">MSIGNPACQFFSIRDYGERIEMSDIITLPGLGGSGEDHWQTLWERDDPTMRRFQPSSWDRPILSDWIAALEREILRCKTPPVLIAHSLACQLIAHWAPSTTSAILGAFMVATPDPTGEVYLAEAGSFANPPLKRLPFPSLLVASTDDPFGSFDHANRSAEIWGSTLVDVGSRGHINAASGLGDWPEGKAIFQRFRAQLG</sequence>
<dbReference type="GO" id="GO:0016787">
    <property type="term" value="F:hydrolase activity"/>
    <property type="evidence" value="ECO:0007669"/>
    <property type="project" value="InterPro"/>
</dbReference>
<gene>
    <name evidence="1" type="ORF">GA0061100_11763</name>
</gene>
<accession>A0A1C3WF85</accession>
<evidence type="ECO:0008006" key="3">
    <source>
        <dbReference type="Google" id="ProtNLM"/>
    </source>
</evidence>
<reference evidence="2" key="1">
    <citation type="submission" date="2016-08" db="EMBL/GenBank/DDBJ databases">
        <authorList>
            <person name="Varghese N."/>
            <person name="Submissions Spin"/>
        </authorList>
    </citation>
    <scope>NUCLEOTIDE SEQUENCE [LARGE SCALE GENOMIC DNA]</scope>
    <source>
        <strain evidence="2">CCBAU 57015</strain>
    </source>
</reference>
<dbReference type="Pfam" id="PF06821">
    <property type="entry name" value="Ser_hydrolase"/>
    <property type="match status" value="1"/>
</dbReference>
<dbReference type="Gene3D" id="3.40.50.1820">
    <property type="entry name" value="alpha/beta hydrolase"/>
    <property type="match status" value="1"/>
</dbReference>
<dbReference type="InterPro" id="IPR029058">
    <property type="entry name" value="AB_hydrolase_fold"/>
</dbReference>
<dbReference type="Proteomes" id="UP000186228">
    <property type="component" value="Unassembled WGS sequence"/>
</dbReference>
<dbReference type="SUPFAM" id="SSF53474">
    <property type="entry name" value="alpha/beta-Hydrolases"/>
    <property type="match status" value="1"/>
</dbReference>
<proteinExistence type="predicted"/>
<evidence type="ECO:0000313" key="1">
    <source>
        <dbReference type="EMBL" id="SCB38641.1"/>
    </source>
</evidence>
<organism evidence="1 2">
    <name type="scientific">Rhizobium hainanense</name>
    <dbReference type="NCBI Taxonomy" id="52131"/>
    <lineage>
        <taxon>Bacteria</taxon>
        <taxon>Pseudomonadati</taxon>
        <taxon>Pseudomonadota</taxon>
        <taxon>Alphaproteobacteria</taxon>
        <taxon>Hyphomicrobiales</taxon>
        <taxon>Rhizobiaceae</taxon>
        <taxon>Rhizobium/Agrobacterium group</taxon>
        <taxon>Rhizobium</taxon>
    </lineage>
</organism>
<keyword evidence="2" id="KW-1185">Reference proteome</keyword>
<dbReference type="InterPro" id="IPR010662">
    <property type="entry name" value="RBBP9/YdeN"/>
</dbReference>
<evidence type="ECO:0000313" key="2">
    <source>
        <dbReference type="Proteomes" id="UP000186228"/>
    </source>
</evidence>
<protein>
    <recommendedName>
        <fullName evidence="3">Serine hydrolase family protein</fullName>
    </recommendedName>
</protein>
<dbReference type="EMBL" id="FMAC01000017">
    <property type="protein sequence ID" value="SCB38641.1"/>
    <property type="molecule type" value="Genomic_DNA"/>
</dbReference>
<dbReference type="STRING" id="52131.GA0061100_11763"/>
<name>A0A1C3WF85_9HYPH</name>
<dbReference type="AlphaFoldDB" id="A0A1C3WF85"/>